<keyword evidence="4" id="KW-1185">Reference proteome</keyword>
<feature type="compositionally biased region" description="Polar residues" evidence="1">
    <location>
        <begin position="1"/>
        <end position="12"/>
    </location>
</feature>
<gene>
    <name evidence="3" type="ORF">NCTC11190_02262</name>
</gene>
<protein>
    <submittedName>
        <fullName evidence="3">Uncharacterized protein</fullName>
    </submittedName>
</protein>
<evidence type="ECO:0000313" key="3">
    <source>
        <dbReference type="EMBL" id="SUE35020.1"/>
    </source>
</evidence>
<evidence type="ECO:0000256" key="2">
    <source>
        <dbReference type="SAM" id="Phobius"/>
    </source>
</evidence>
<keyword evidence="2" id="KW-1133">Transmembrane helix</keyword>
<feature type="region of interest" description="Disordered" evidence="1">
    <location>
        <begin position="1"/>
        <end position="27"/>
    </location>
</feature>
<accession>A0A379MVX3</accession>
<reference evidence="3 4" key="1">
    <citation type="submission" date="2018-06" db="EMBL/GenBank/DDBJ databases">
        <authorList>
            <consortium name="Pathogen Informatics"/>
            <person name="Doyle S."/>
        </authorList>
    </citation>
    <scope>NUCLEOTIDE SEQUENCE [LARGE SCALE GENOMIC DNA]</scope>
    <source>
        <strain evidence="3 4">NCTC11190</strain>
    </source>
</reference>
<keyword evidence="2" id="KW-0472">Membrane</keyword>
<feature type="region of interest" description="Disordered" evidence="1">
    <location>
        <begin position="86"/>
        <end position="114"/>
    </location>
</feature>
<sequence>MPVRTVRNNSPRQRAGRTFPYEPPGTGRARAATVRFVCRRSQKVIPNWPLRGQITVVLTVCLSLTGVYFSLSAHATGHRFLRTPYAGETSPFSSDQKRRQKTRRECDSPLPTSVGTEKHTCPGYQPLSYFGYKVRRWKKEFLNLRLIIMFSLSQAGATPGVGLQRRGACCGPTGSGRQL</sequence>
<organism evidence="3 4">
    <name type="scientific">Rikenella microfusus</name>
    <dbReference type="NCBI Taxonomy" id="28139"/>
    <lineage>
        <taxon>Bacteria</taxon>
        <taxon>Pseudomonadati</taxon>
        <taxon>Bacteroidota</taxon>
        <taxon>Bacteroidia</taxon>
        <taxon>Bacteroidales</taxon>
        <taxon>Rikenellaceae</taxon>
        <taxon>Rikenella</taxon>
    </lineage>
</organism>
<keyword evidence="2" id="KW-0812">Transmembrane</keyword>
<dbReference type="AlphaFoldDB" id="A0A379MVX3"/>
<dbReference type="Proteomes" id="UP000255233">
    <property type="component" value="Unassembled WGS sequence"/>
</dbReference>
<evidence type="ECO:0000256" key="1">
    <source>
        <dbReference type="SAM" id="MobiDB-lite"/>
    </source>
</evidence>
<dbReference type="EMBL" id="UGVL01000001">
    <property type="protein sequence ID" value="SUE35020.1"/>
    <property type="molecule type" value="Genomic_DNA"/>
</dbReference>
<name>A0A379MVX3_9BACT</name>
<proteinExistence type="predicted"/>
<evidence type="ECO:0000313" key="4">
    <source>
        <dbReference type="Proteomes" id="UP000255233"/>
    </source>
</evidence>
<feature type="transmembrane region" description="Helical" evidence="2">
    <location>
        <begin position="50"/>
        <end position="71"/>
    </location>
</feature>